<protein>
    <submittedName>
        <fullName evidence="4">Pentatricopeptide repeat-containing protein chloroplastic</fullName>
    </submittedName>
</protein>
<dbReference type="Gene3D" id="1.25.40.10">
    <property type="entry name" value="Tetratricopeptide repeat domain"/>
    <property type="match status" value="3"/>
</dbReference>
<evidence type="ECO:0000313" key="6">
    <source>
        <dbReference type="Proteomes" id="UP000007305"/>
    </source>
</evidence>
<evidence type="ECO:0000256" key="2">
    <source>
        <dbReference type="ARBA" id="ARBA00022946"/>
    </source>
</evidence>
<sequence length="513" mass="56117">MARSQLQLPSVSPSPADLVACSGQCSTKRDLRLLHAVLLRRRHILPKVHALAVLAKLLRFAAVSPAGDIRHASVLLSLHLPFISAATSHLAFFYNTLIRGLAVSSSPSAGIELFTAMRRAGATPDAFTFTFVLKSCSRCHSPGRLPSDLHAQAFKHGCLGAGSEHGHVHNALLHAYASRSAVDDASRVFDEMPVRDVVSFSGLLTAHLKNNHLDSVRMVFDQMPHRDVVSWTAMISAYARAWRPQEALALFDAMTVQPDEVTMVSVVSACTALGDLETGERLRQYVDSNGFGWMVSLRNALMDMYAKCGCLTEARVLFDGMAIRSLASWNTLISAYASHGDVENTLALFHMMLADDNYVKPDGVTLLAVLTVYAHKGCVEEGRTVFDAIERGDYGKVEVTIEHYGCMVDLLSRAGQLDEAYKMIEQMSIPNNDVVWGVLLGACRMHGNIDMAEKAVQKLRILNPHEGGYYILLIDMYTAAGRTAEAMEIRRTMNETGANKTTGWSCSTTACLP</sequence>
<dbReference type="GO" id="GO:0003723">
    <property type="term" value="F:RNA binding"/>
    <property type="evidence" value="ECO:0007669"/>
    <property type="project" value="InterPro"/>
</dbReference>
<evidence type="ECO:0000313" key="5">
    <source>
        <dbReference type="EnsemblPlants" id="Zm00001eb005350_P001"/>
    </source>
</evidence>
<dbReference type="OrthoDB" id="185373at2759"/>
<keyword evidence="2" id="KW-0809">Transit peptide</keyword>
<keyword evidence="1" id="KW-0677">Repeat</keyword>
<dbReference type="SMR" id="A0A1D6JQ19"/>
<dbReference type="NCBIfam" id="TIGR00756">
    <property type="entry name" value="PPR"/>
    <property type="match status" value="4"/>
</dbReference>
<gene>
    <name evidence="5" type="primary">LOC103631771</name>
    <name evidence="4" type="ORF">ZEAMMB73_Zm00001d027843</name>
</gene>
<dbReference type="GeneID" id="103631771"/>
<dbReference type="EMBL" id="CM007647">
    <property type="protein sequence ID" value="ONL94090.1"/>
    <property type="molecule type" value="Genomic_DNA"/>
</dbReference>
<dbReference type="Pfam" id="PF13041">
    <property type="entry name" value="PPR_2"/>
    <property type="match status" value="2"/>
</dbReference>
<dbReference type="InterPro" id="IPR046960">
    <property type="entry name" value="PPR_At4g14850-like_plant"/>
</dbReference>
<dbReference type="ExpressionAtlas" id="A0A1D6JQ19">
    <property type="expression patterns" value="baseline and differential"/>
</dbReference>
<name>A0A1D6JQ19_MAIZE</name>
<reference evidence="5" key="2">
    <citation type="submission" date="2019-07" db="EMBL/GenBank/DDBJ databases">
        <authorList>
            <person name="Seetharam A."/>
            <person name="Woodhouse M."/>
            <person name="Cannon E."/>
        </authorList>
    </citation>
    <scope>NUCLEOTIDE SEQUENCE [LARGE SCALE GENOMIC DNA]</scope>
    <source>
        <strain evidence="5">cv. B73</strain>
    </source>
</reference>
<feature type="repeat" description="PPR" evidence="3">
    <location>
        <begin position="227"/>
        <end position="257"/>
    </location>
</feature>
<dbReference type="SUPFAM" id="SSF48452">
    <property type="entry name" value="TPR-like"/>
    <property type="match status" value="1"/>
</dbReference>
<dbReference type="PROSITE" id="PS51375">
    <property type="entry name" value="PPR"/>
    <property type="match status" value="3"/>
</dbReference>
<dbReference type="PANTHER" id="PTHR47926:SF454">
    <property type="entry name" value="REPEAT-CONTAINING PROTEIN, PUTATIVE-RELATED"/>
    <property type="match status" value="1"/>
</dbReference>
<dbReference type="Pfam" id="PF20431">
    <property type="entry name" value="E_motif"/>
    <property type="match status" value="1"/>
</dbReference>
<dbReference type="FunFam" id="1.25.40.10:FF:000345">
    <property type="entry name" value="Pentatricopeptide repeat-containing protein"/>
    <property type="match status" value="1"/>
</dbReference>
<dbReference type="KEGG" id="zma:103631771"/>
<dbReference type="eggNOG" id="KOG4197">
    <property type="taxonomic scope" value="Eukaryota"/>
</dbReference>
<dbReference type="RefSeq" id="XP_008651461.2">
    <property type="nucleotide sequence ID" value="XM_008653239.2"/>
</dbReference>
<dbReference type="InterPro" id="IPR002885">
    <property type="entry name" value="PPR_rpt"/>
</dbReference>
<dbReference type="InterPro" id="IPR046848">
    <property type="entry name" value="E_motif"/>
</dbReference>
<organism evidence="4">
    <name type="scientific">Zea mays</name>
    <name type="common">Maize</name>
    <dbReference type="NCBI Taxonomy" id="4577"/>
    <lineage>
        <taxon>Eukaryota</taxon>
        <taxon>Viridiplantae</taxon>
        <taxon>Streptophyta</taxon>
        <taxon>Embryophyta</taxon>
        <taxon>Tracheophyta</taxon>
        <taxon>Spermatophyta</taxon>
        <taxon>Magnoliopsida</taxon>
        <taxon>Liliopsida</taxon>
        <taxon>Poales</taxon>
        <taxon>Poaceae</taxon>
        <taxon>PACMAD clade</taxon>
        <taxon>Panicoideae</taxon>
        <taxon>Andropogonodae</taxon>
        <taxon>Andropogoneae</taxon>
        <taxon>Tripsacinae</taxon>
        <taxon>Zea</taxon>
    </lineage>
</organism>
<dbReference type="Pfam" id="PF01535">
    <property type="entry name" value="PPR"/>
    <property type="match status" value="4"/>
</dbReference>
<dbReference type="PaxDb" id="4577-GRMZM2G464818_P01"/>
<feature type="repeat" description="PPR" evidence="3">
    <location>
        <begin position="325"/>
        <end position="359"/>
    </location>
</feature>
<evidence type="ECO:0000256" key="1">
    <source>
        <dbReference type="ARBA" id="ARBA00022737"/>
    </source>
</evidence>
<accession>A0A1D6JQ19</accession>
<dbReference type="GO" id="GO:0009451">
    <property type="term" value="P:RNA modification"/>
    <property type="evidence" value="ECO:0000318"/>
    <property type="project" value="GO_Central"/>
</dbReference>
<feature type="repeat" description="PPR" evidence="3">
    <location>
        <begin position="90"/>
        <end position="124"/>
    </location>
</feature>
<dbReference type="FunFam" id="1.25.40.10:FF:000348">
    <property type="entry name" value="Pentatricopeptide repeat-containing protein chloroplastic"/>
    <property type="match status" value="1"/>
</dbReference>
<evidence type="ECO:0000256" key="3">
    <source>
        <dbReference type="PROSITE-ProRule" id="PRU00708"/>
    </source>
</evidence>
<dbReference type="OMA" id="NTFFYNT"/>
<dbReference type="Gramene" id="Zm00001eb005350_T001">
    <property type="protein sequence ID" value="Zm00001eb005350_P001"/>
    <property type="gene ID" value="Zm00001eb005350"/>
</dbReference>
<reference evidence="5" key="3">
    <citation type="submission" date="2021-05" db="UniProtKB">
        <authorList>
            <consortium name="EnsemblPlants"/>
        </authorList>
    </citation>
    <scope>IDENTIFICATION</scope>
    <source>
        <strain evidence="5">cv. B73</strain>
    </source>
</reference>
<keyword evidence="6" id="KW-1185">Reference proteome</keyword>
<proteinExistence type="predicted"/>
<dbReference type="FunFam" id="1.25.40.10:FF:001137">
    <property type="entry name" value="Pentatricopeptide repeat-containing protein chloroplastic"/>
    <property type="match status" value="1"/>
</dbReference>
<dbReference type="EnsemblPlants" id="Zm00001eb005350_T001">
    <property type="protein sequence ID" value="Zm00001eb005350_P001"/>
    <property type="gene ID" value="Zm00001eb005350"/>
</dbReference>
<dbReference type="InterPro" id="IPR011990">
    <property type="entry name" value="TPR-like_helical_dom_sf"/>
</dbReference>
<dbReference type="Proteomes" id="UP000007305">
    <property type="component" value="Chromosome 1"/>
</dbReference>
<evidence type="ECO:0000313" key="4">
    <source>
        <dbReference type="EMBL" id="ONL94090.1"/>
    </source>
</evidence>
<dbReference type="PANTHER" id="PTHR47926">
    <property type="entry name" value="PENTATRICOPEPTIDE REPEAT-CONTAINING PROTEIN"/>
    <property type="match status" value="1"/>
</dbReference>
<reference evidence="4 6" key="1">
    <citation type="submission" date="2015-12" db="EMBL/GenBank/DDBJ databases">
        <title>Update maize B73 reference genome by single molecule sequencing technologies.</title>
        <authorList>
            <consortium name="Maize Genome Sequencing Project"/>
            <person name="Ware D."/>
        </authorList>
    </citation>
    <scope>NUCLEOTIDE SEQUENCE [LARGE SCALE GENOMIC DNA]</scope>
    <source>
        <strain evidence="6">cv. B73</strain>
        <tissue evidence="4">Seedling</tissue>
    </source>
</reference>
<dbReference type="AlphaFoldDB" id="A0A1D6JQ19"/>